<protein>
    <recommendedName>
        <fullName evidence="15">P-loop containing nucleoside triphosphate hydrolase protein</fullName>
    </recommendedName>
</protein>
<dbReference type="Gene3D" id="1.20.1560.10">
    <property type="entry name" value="ABC transporter type 1, transmembrane domain"/>
    <property type="match status" value="2"/>
</dbReference>
<keyword evidence="14" id="KW-1185">Reference proteome</keyword>
<organism evidence="13 14">
    <name type="scientific">Linnemannia hyalina</name>
    <dbReference type="NCBI Taxonomy" id="64524"/>
    <lineage>
        <taxon>Eukaryota</taxon>
        <taxon>Fungi</taxon>
        <taxon>Fungi incertae sedis</taxon>
        <taxon>Mucoromycota</taxon>
        <taxon>Mortierellomycotina</taxon>
        <taxon>Mortierellomycetes</taxon>
        <taxon>Mortierellales</taxon>
        <taxon>Mortierellaceae</taxon>
        <taxon>Linnemannia</taxon>
    </lineage>
</organism>
<feature type="transmembrane region" description="Helical" evidence="10">
    <location>
        <begin position="1025"/>
        <end position="1047"/>
    </location>
</feature>
<dbReference type="OrthoDB" id="6500128at2759"/>
<feature type="region of interest" description="Disordered" evidence="9">
    <location>
        <begin position="658"/>
        <end position="690"/>
    </location>
</feature>
<dbReference type="FunFam" id="1.20.1560.10:FF:000006">
    <property type="entry name" value="ATP-binding cassette, sub-family C (CFTR/MRP), member 9"/>
    <property type="match status" value="1"/>
</dbReference>
<dbReference type="PANTHER" id="PTHR24223">
    <property type="entry name" value="ATP-BINDING CASSETTE SUB-FAMILY C"/>
    <property type="match status" value="1"/>
</dbReference>
<feature type="transmembrane region" description="Helical" evidence="10">
    <location>
        <begin position="57"/>
        <end position="80"/>
    </location>
</feature>
<feature type="transmembrane region" description="Helical" evidence="10">
    <location>
        <begin position="529"/>
        <end position="550"/>
    </location>
</feature>
<evidence type="ECO:0000259" key="11">
    <source>
        <dbReference type="PROSITE" id="PS50893"/>
    </source>
</evidence>
<feature type="transmembrane region" description="Helical" evidence="10">
    <location>
        <begin position="1215"/>
        <end position="1234"/>
    </location>
</feature>
<evidence type="ECO:0000256" key="4">
    <source>
        <dbReference type="ARBA" id="ARBA00022737"/>
    </source>
</evidence>
<dbReference type="InterPro" id="IPR011527">
    <property type="entry name" value="ABC1_TM_dom"/>
</dbReference>
<keyword evidence="2" id="KW-0813">Transport</keyword>
<feature type="domain" description="ABC transporter" evidence="11">
    <location>
        <begin position="676"/>
        <end position="899"/>
    </location>
</feature>
<dbReference type="InterPro" id="IPR036640">
    <property type="entry name" value="ABC1_TM_sf"/>
</dbReference>
<dbReference type="SUPFAM" id="SSF52540">
    <property type="entry name" value="P-loop containing nucleoside triphosphate hydrolases"/>
    <property type="match status" value="3"/>
</dbReference>
<dbReference type="Gene3D" id="3.40.50.300">
    <property type="entry name" value="P-loop containing nucleotide triphosphate hydrolases"/>
    <property type="match status" value="2"/>
</dbReference>
<dbReference type="FunFam" id="3.40.50.300:FF:000997">
    <property type="entry name" value="Multidrug resistance-associated protein 1"/>
    <property type="match status" value="1"/>
</dbReference>
<keyword evidence="7 10" id="KW-1133">Transmembrane helix</keyword>
<name>A0A9P7XL21_9FUNG</name>
<dbReference type="FunFam" id="1.20.1560.10:FF:000010">
    <property type="entry name" value="Multidrug resistance-associated ABC transporter"/>
    <property type="match status" value="1"/>
</dbReference>
<dbReference type="EMBL" id="JAHRHY010000017">
    <property type="protein sequence ID" value="KAG9063036.1"/>
    <property type="molecule type" value="Genomic_DNA"/>
</dbReference>
<evidence type="ECO:0000256" key="7">
    <source>
        <dbReference type="ARBA" id="ARBA00022989"/>
    </source>
</evidence>
<evidence type="ECO:0000256" key="2">
    <source>
        <dbReference type="ARBA" id="ARBA00022448"/>
    </source>
</evidence>
<dbReference type="GO" id="GO:0016887">
    <property type="term" value="F:ATP hydrolysis activity"/>
    <property type="evidence" value="ECO:0007669"/>
    <property type="project" value="InterPro"/>
</dbReference>
<dbReference type="CDD" id="cd03250">
    <property type="entry name" value="ABCC_MRP_domain1"/>
    <property type="match status" value="1"/>
</dbReference>
<keyword evidence="4" id="KW-0677">Repeat</keyword>
<feature type="transmembrane region" description="Helical" evidence="10">
    <location>
        <begin position="447"/>
        <end position="469"/>
    </location>
</feature>
<dbReference type="CDD" id="cd18603">
    <property type="entry name" value="ABC_6TM_MRP1_2_3_6_D2_like"/>
    <property type="match status" value="1"/>
</dbReference>
<evidence type="ECO:0000256" key="5">
    <source>
        <dbReference type="ARBA" id="ARBA00022741"/>
    </source>
</evidence>
<feature type="transmembrane region" description="Helical" evidence="10">
    <location>
        <begin position="1240"/>
        <end position="1260"/>
    </location>
</feature>
<feature type="transmembrane region" description="Helical" evidence="10">
    <location>
        <begin position="343"/>
        <end position="363"/>
    </location>
</feature>
<keyword evidence="3 10" id="KW-0812">Transmembrane</keyword>
<comment type="subcellular location">
    <subcellularLocation>
        <location evidence="1">Vacuole membrane</location>
        <topology evidence="1">Multi-pass membrane protein</topology>
    </subcellularLocation>
</comment>
<feature type="transmembrane region" description="Helical" evidence="10">
    <location>
        <begin position="984"/>
        <end position="1005"/>
    </location>
</feature>
<keyword evidence="8 10" id="KW-0472">Membrane</keyword>
<reference evidence="13" key="1">
    <citation type="submission" date="2021-06" db="EMBL/GenBank/DDBJ databases">
        <title>Genome Sequence of Mortierella hyaline Strain SCG-10, a Cold-Adapted, Nitrate-Reducing Fungus Isolated from Soil in Minnesota, USA.</title>
        <authorList>
            <person name="Aldossari N."/>
        </authorList>
    </citation>
    <scope>NUCLEOTIDE SEQUENCE</scope>
    <source>
        <strain evidence="13">SCG-10</strain>
    </source>
</reference>
<evidence type="ECO:0000313" key="13">
    <source>
        <dbReference type="EMBL" id="KAG9063036.1"/>
    </source>
</evidence>
<comment type="caution">
    <text evidence="13">The sequence shown here is derived from an EMBL/GenBank/DDBJ whole genome shotgun (WGS) entry which is preliminary data.</text>
</comment>
<feature type="compositionally biased region" description="Polar residues" evidence="9">
    <location>
        <begin position="917"/>
        <end position="927"/>
    </location>
</feature>
<dbReference type="Pfam" id="PF00664">
    <property type="entry name" value="ABC_membrane"/>
    <property type="match status" value="2"/>
</dbReference>
<feature type="domain" description="ABC transmembrane type-1" evidence="12">
    <location>
        <begin position="301"/>
        <end position="594"/>
    </location>
</feature>
<dbReference type="GO" id="GO:0005524">
    <property type="term" value="F:ATP binding"/>
    <property type="evidence" value="ECO:0007669"/>
    <property type="project" value="UniProtKB-KW"/>
</dbReference>
<accession>A0A9P7XL21</accession>
<dbReference type="PROSITE" id="PS50893">
    <property type="entry name" value="ABC_TRANSPORTER_2"/>
    <property type="match status" value="2"/>
</dbReference>
<feature type="region of interest" description="Disordered" evidence="9">
    <location>
        <begin position="907"/>
        <end position="947"/>
    </location>
</feature>
<feature type="transmembrane region" description="Helical" evidence="10">
    <location>
        <begin position="92"/>
        <end position="112"/>
    </location>
</feature>
<feature type="transmembrane region" description="Helical" evidence="10">
    <location>
        <begin position="20"/>
        <end position="36"/>
    </location>
</feature>
<feature type="transmembrane region" description="Helical" evidence="10">
    <location>
        <begin position="1127"/>
        <end position="1145"/>
    </location>
</feature>
<dbReference type="InterPro" id="IPR050173">
    <property type="entry name" value="ABC_transporter_C-like"/>
</dbReference>
<dbReference type="Proteomes" id="UP000707451">
    <property type="component" value="Unassembled WGS sequence"/>
</dbReference>
<dbReference type="GO" id="GO:0140359">
    <property type="term" value="F:ABC-type transporter activity"/>
    <property type="evidence" value="ECO:0007669"/>
    <property type="project" value="InterPro"/>
</dbReference>
<dbReference type="InterPro" id="IPR003593">
    <property type="entry name" value="AAA+_ATPase"/>
</dbReference>
<feature type="domain" description="ABC transporter" evidence="11">
    <location>
        <begin position="1305"/>
        <end position="1567"/>
    </location>
</feature>
<dbReference type="PANTHER" id="PTHR24223:SF443">
    <property type="entry name" value="MULTIDRUG-RESISTANCE LIKE PROTEIN 1, ISOFORM I"/>
    <property type="match status" value="1"/>
</dbReference>
<dbReference type="InterPro" id="IPR044746">
    <property type="entry name" value="ABCC_6TM_D1"/>
</dbReference>
<evidence type="ECO:0000256" key="1">
    <source>
        <dbReference type="ARBA" id="ARBA00004128"/>
    </source>
</evidence>
<feature type="transmembrane region" description="Helical" evidence="10">
    <location>
        <begin position="167"/>
        <end position="186"/>
    </location>
</feature>
<feature type="compositionally biased region" description="Polar residues" evidence="9">
    <location>
        <begin position="679"/>
        <end position="690"/>
    </location>
</feature>
<proteinExistence type="predicted"/>
<dbReference type="CDD" id="cd03244">
    <property type="entry name" value="ABCC_MRP_domain2"/>
    <property type="match status" value="1"/>
</dbReference>
<feature type="transmembrane region" description="Helical" evidence="10">
    <location>
        <begin position="302"/>
        <end position="323"/>
    </location>
</feature>
<dbReference type="CDD" id="cd18579">
    <property type="entry name" value="ABC_6TM_ABCC_D1"/>
    <property type="match status" value="1"/>
</dbReference>
<feature type="transmembrane region" description="Helical" evidence="10">
    <location>
        <begin position="124"/>
        <end position="143"/>
    </location>
</feature>
<dbReference type="SUPFAM" id="SSF90123">
    <property type="entry name" value="ABC transporter transmembrane region"/>
    <property type="match status" value="2"/>
</dbReference>
<keyword evidence="6" id="KW-0067">ATP-binding</keyword>
<dbReference type="Pfam" id="PF00005">
    <property type="entry name" value="ABC_tran"/>
    <property type="match status" value="2"/>
</dbReference>
<dbReference type="InterPro" id="IPR027417">
    <property type="entry name" value="P-loop_NTPase"/>
</dbReference>
<feature type="transmembrane region" description="Helical" evidence="10">
    <location>
        <begin position="422"/>
        <end position="441"/>
    </location>
</feature>
<evidence type="ECO:0000256" key="6">
    <source>
        <dbReference type="ARBA" id="ARBA00022840"/>
    </source>
</evidence>
<feature type="domain" description="ABC transmembrane type-1" evidence="12">
    <location>
        <begin position="985"/>
        <end position="1268"/>
    </location>
</feature>
<evidence type="ECO:0008006" key="15">
    <source>
        <dbReference type="Google" id="ProtNLM"/>
    </source>
</evidence>
<dbReference type="SMART" id="SM00382">
    <property type="entry name" value="AAA"/>
    <property type="match status" value="2"/>
</dbReference>
<evidence type="ECO:0000313" key="14">
    <source>
        <dbReference type="Proteomes" id="UP000707451"/>
    </source>
</evidence>
<evidence type="ECO:0000256" key="9">
    <source>
        <dbReference type="SAM" id="MobiDB-lite"/>
    </source>
</evidence>
<sequence>MKGDPLQAWVDFLVKYGGHYVLVGLPSLLAIFAFRSRNRYLTKTRGKPPHRYGRTGLIYWPSQLFLIVAWCAILALSYSLGTGPYIATADGLLMSTPLVLIALWYALILNRNEHKYEIRSSDTLFVYYIVTLFGSGLALFILFSEHDWSPIRQMDPPPIFEYKMDPFRYLLVFIGAIGLAFFFEALPRGRTRVQRESKAQEGLTAYDQANWYSRLTFHFLQPMMSLGAKRTITVEDLDEKTPEGKKASVNYERISRIWDKKAARYYKQVSKRKAKGSKRMPAQPSLLLTVLSVNTWRITKMMVVRMLSFALLFVAPFLFSYLLKFFTDYDDAIKRGKKPPATANGLLIAVGIFVGTMASAIMLTSSSNECSDMAIEARSGLIAMIYRKSLRLSPTARSKSTLGEISNYMAVDTESWMAAGNLLPLIFTLPVEIGLGIWLLYRLLGWSLLAGLAVFAIVSPIQALFASFLHSYQKNKLRAMDNRLRLMTEILANIKIVKLYSWEDAFRKKIDVLRDRELDAQRALSRVRAFLVMVFSSVNLLMILATFAVYSNFGGPDFTPAEMTPQIVFVGIALFSMMSRPLGIIPLAISHVILLRTSNRRIASFLLLEEIDPTVVERHGRQTGVQKDADRNGISSQLPAVEIDNGSFAWDKDSITAPAAPTTSLSPADAERQPLLGDRTSSPSGSASRPTLTNIQLSILEGNLTAIVGRIGQGKSSLLSAVLGEMYKLEGTVRTYGNIAYVPQQAWIINATVRENILLGKPFEQEKYDRIIYASGLKPDIDMLPAEDLTEIGERGINLSGGQKQRVSLARAAYQDADIYLLDDPLSAVDAHVDQHLWHNLIGPNGLLKDKTRILITHGIHHLSEVDQIVVMKDGTISETGEYEQLMKAQDAFYQLIYDFSVKRQHDSSHSKDDDTATQVGPETTKTVGRENSKAESTTTSTSAGKAIDKTSTGGLVSKENVEEGKVGWRVYWDYARAVSFHRAFICLFLYGVAQVCQISTNFWLRYWITADEREGEEDRPSYFYLAGYASLVLLFLVVDVTVNYMANVVCGIRSARILYNGLLARVLRYPMSTFDTTPMGRIINRFSSDVAAIDSNLPEQLPGLLGFTSSVVGIICVIGYSTPIFLYTVPPLLLVFLVIQNYYIKTSGAIKRIISVAKSPLYQHFGESLAGVSTIRSLDGLQSQFIVENESRTDAIARKTDTFMLTNRWLTVRIQAISATVILSAAVLAVLNVEQLDPSLVGLAMTYALSLTNVVVILVRTASDVQNQFVSVERIQEYSKKPVEAPLEIAHSELPENWPEHGKITFNKYSARYREGLDLSLKDVTFTVEPQEKVGIVGRTGAGKSSLTLALFRIIEAADSFWALASDPSRPELPMGDCLDNFGCAAGGSIEIDGVDIASLGLRQLRQHLSIIPQDPTLFAGTVRENLDPFFELEDSSLWEALERAHLKDYIASLPGGLSFEVSANGDNFSMGQRSLVCLARALLRKSKVLVLDEATAAVDIETDELIQKTIRAEFKDRTILTIAHRIKTIMDSDKVLVLENGRVQEFEEPKSLLTRRESLFYRLAEQAGELDVRRL</sequence>
<dbReference type="PROSITE" id="PS50929">
    <property type="entry name" value="ABC_TM1F"/>
    <property type="match status" value="2"/>
</dbReference>
<dbReference type="FunFam" id="3.40.50.300:FF:000163">
    <property type="entry name" value="Multidrug resistance-associated protein member 4"/>
    <property type="match status" value="1"/>
</dbReference>
<keyword evidence="5" id="KW-0547">Nucleotide-binding</keyword>
<evidence type="ECO:0000259" key="12">
    <source>
        <dbReference type="PROSITE" id="PS50929"/>
    </source>
</evidence>
<gene>
    <name evidence="13" type="ORF">KI688_004636</name>
</gene>
<dbReference type="InterPro" id="IPR003439">
    <property type="entry name" value="ABC_transporter-like_ATP-bd"/>
</dbReference>
<feature type="transmembrane region" description="Helical" evidence="10">
    <location>
        <begin position="1102"/>
        <end position="1121"/>
    </location>
</feature>
<evidence type="ECO:0000256" key="8">
    <source>
        <dbReference type="ARBA" id="ARBA00023136"/>
    </source>
</evidence>
<feature type="transmembrane region" description="Helical" evidence="10">
    <location>
        <begin position="570"/>
        <end position="595"/>
    </location>
</feature>
<dbReference type="PROSITE" id="PS00211">
    <property type="entry name" value="ABC_TRANSPORTER_1"/>
    <property type="match status" value="1"/>
</dbReference>
<evidence type="ECO:0000256" key="3">
    <source>
        <dbReference type="ARBA" id="ARBA00022692"/>
    </source>
</evidence>
<dbReference type="GO" id="GO:0000329">
    <property type="term" value="C:fungal-type vacuole membrane"/>
    <property type="evidence" value="ECO:0007669"/>
    <property type="project" value="UniProtKB-ARBA"/>
</dbReference>
<feature type="compositionally biased region" description="Low complexity" evidence="9">
    <location>
        <begin position="658"/>
        <end position="668"/>
    </location>
</feature>
<dbReference type="InterPro" id="IPR017871">
    <property type="entry name" value="ABC_transporter-like_CS"/>
</dbReference>
<evidence type="ECO:0000256" key="10">
    <source>
        <dbReference type="SAM" id="Phobius"/>
    </source>
</evidence>